<name>A0A9N8ZAK6_9GLOM</name>
<proteinExistence type="predicted"/>
<accession>A0A9N8ZAK6</accession>
<dbReference type="OrthoDB" id="2438293at2759"/>
<organism evidence="1 2">
    <name type="scientific">Racocetra fulgida</name>
    <dbReference type="NCBI Taxonomy" id="60492"/>
    <lineage>
        <taxon>Eukaryota</taxon>
        <taxon>Fungi</taxon>
        <taxon>Fungi incertae sedis</taxon>
        <taxon>Mucoromycota</taxon>
        <taxon>Glomeromycotina</taxon>
        <taxon>Glomeromycetes</taxon>
        <taxon>Diversisporales</taxon>
        <taxon>Gigasporaceae</taxon>
        <taxon>Racocetra</taxon>
    </lineage>
</organism>
<dbReference type="AlphaFoldDB" id="A0A9N8ZAK6"/>
<dbReference type="Proteomes" id="UP000789396">
    <property type="component" value="Unassembled WGS sequence"/>
</dbReference>
<dbReference type="EMBL" id="CAJVPZ010001114">
    <property type="protein sequence ID" value="CAG8484625.1"/>
    <property type="molecule type" value="Genomic_DNA"/>
</dbReference>
<sequence>MNVYNISYEIPKVIPLQYGGVVIFNDTSILNNNKSVQVEMSNLNVTSNRQKLFEATDVALVKYNVLNNNTAWFVYGNNSHDRKLIAIDVERIYNDCESEIFIK</sequence>
<keyword evidence="2" id="KW-1185">Reference proteome</keyword>
<evidence type="ECO:0000313" key="1">
    <source>
        <dbReference type="EMBL" id="CAG8484625.1"/>
    </source>
</evidence>
<reference evidence="1" key="1">
    <citation type="submission" date="2021-06" db="EMBL/GenBank/DDBJ databases">
        <authorList>
            <person name="Kallberg Y."/>
            <person name="Tangrot J."/>
            <person name="Rosling A."/>
        </authorList>
    </citation>
    <scope>NUCLEOTIDE SEQUENCE</scope>
    <source>
        <strain evidence="1">IN212</strain>
    </source>
</reference>
<evidence type="ECO:0000313" key="2">
    <source>
        <dbReference type="Proteomes" id="UP000789396"/>
    </source>
</evidence>
<gene>
    <name evidence="1" type="ORF">RFULGI_LOCUS1697</name>
</gene>
<protein>
    <submittedName>
        <fullName evidence="1">4141_t:CDS:1</fullName>
    </submittedName>
</protein>
<comment type="caution">
    <text evidence="1">The sequence shown here is derived from an EMBL/GenBank/DDBJ whole genome shotgun (WGS) entry which is preliminary data.</text>
</comment>